<protein>
    <submittedName>
        <fullName evidence="1">Uncharacterized protein</fullName>
    </submittedName>
</protein>
<organism evidence="1 2">
    <name type="scientific">Phocaeicola dorei</name>
    <dbReference type="NCBI Taxonomy" id="357276"/>
    <lineage>
        <taxon>Bacteria</taxon>
        <taxon>Pseudomonadati</taxon>
        <taxon>Bacteroidota</taxon>
        <taxon>Bacteroidia</taxon>
        <taxon>Bacteroidales</taxon>
        <taxon>Bacteroidaceae</taxon>
        <taxon>Phocaeicola</taxon>
    </lineage>
</organism>
<name>A0A858XM22_9BACT</name>
<evidence type="ECO:0000313" key="1">
    <source>
        <dbReference type="EMBL" id="QJR76712.1"/>
    </source>
</evidence>
<dbReference type="KEGG" id="bdo:EL88_02580"/>
<proteinExistence type="predicted"/>
<dbReference type="EMBL" id="CP046176">
    <property type="protein sequence ID" value="QJR76712.1"/>
    <property type="molecule type" value="Genomic_DNA"/>
</dbReference>
<sequence>MKFIIEPSAAPGMIRLPLKKEMKVPSLWEIMVSKYFSVKIYKYQSIKTSKYWKRELFSLTS</sequence>
<reference evidence="1 2" key="1">
    <citation type="submission" date="2019-11" db="EMBL/GenBank/DDBJ databases">
        <title>Complete genome sequence of Bacteroides dorei DSM 17855.</title>
        <authorList>
            <person name="Russell J.T."/>
        </authorList>
    </citation>
    <scope>NUCLEOTIDE SEQUENCE [LARGE SCALE GENOMIC DNA]</scope>
    <source>
        <strain evidence="1 2">DSM 17855</strain>
    </source>
</reference>
<dbReference type="Proteomes" id="UP000500949">
    <property type="component" value="Chromosome"/>
</dbReference>
<gene>
    <name evidence="1" type="ORF">GKD17_10085</name>
</gene>
<accession>A0A858XM22</accession>
<dbReference type="AlphaFoldDB" id="A0A858XM22"/>
<evidence type="ECO:0000313" key="2">
    <source>
        <dbReference type="Proteomes" id="UP000500949"/>
    </source>
</evidence>